<dbReference type="InterPro" id="IPR013785">
    <property type="entry name" value="Aldolase_TIM"/>
</dbReference>
<dbReference type="Proteomes" id="UP000035017">
    <property type="component" value="Unassembled WGS sequence"/>
</dbReference>
<dbReference type="EMBL" id="JXQV01000021">
    <property type="protein sequence ID" value="KIQ00357.1"/>
    <property type="molecule type" value="Genomic_DNA"/>
</dbReference>
<dbReference type="InterPro" id="IPR003379">
    <property type="entry name" value="Carboxylase_cons_dom"/>
</dbReference>
<dbReference type="PANTHER" id="PTHR43778">
    <property type="entry name" value="PYRUVATE CARBOXYLASE"/>
    <property type="match status" value="1"/>
</dbReference>
<evidence type="ECO:0000313" key="3">
    <source>
        <dbReference type="Proteomes" id="UP000035017"/>
    </source>
</evidence>
<feature type="domain" description="Pyruvate carboxyltransferase" evidence="1">
    <location>
        <begin position="4"/>
        <end position="268"/>
    </location>
</feature>
<evidence type="ECO:0000259" key="1">
    <source>
        <dbReference type="PROSITE" id="PS50991"/>
    </source>
</evidence>
<dbReference type="InterPro" id="IPR000891">
    <property type="entry name" value="PYR_CT"/>
</dbReference>
<dbReference type="OrthoDB" id="9769961at2"/>
<dbReference type="Gene3D" id="3.20.20.70">
    <property type="entry name" value="Aldolase class I"/>
    <property type="match status" value="1"/>
</dbReference>
<dbReference type="AlphaFoldDB" id="A0A0D0KLL6"/>
<dbReference type="PROSITE" id="PS50991">
    <property type="entry name" value="PYR_CT"/>
    <property type="match status" value="1"/>
</dbReference>
<dbReference type="PANTHER" id="PTHR43778:SF2">
    <property type="entry name" value="PYRUVATE CARBOXYLASE, MITOCHONDRIAL"/>
    <property type="match status" value="1"/>
</dbReference>
<name>A0A0D0KLL6_AGRTU</name>
<gene>
    <name evidence="2" type="ORF">RU07_17550</name>
</gene>
<dbReference type="GO" id="GO:0006094">
    <property type="term" value="P:gluconeogenesis"/>
    <property type="evidence" value="ECO:0007669"/>
    <property type="project" value="TreeGrafter"/>
</dbReference>
<dbReference type="GO" id="GO:0005737">
    <property type="term" value="C:cytoplasm"/>
    <property type="evidence" value="ECO:0007669"/>
    <property type="project" value="TreeGrafter"/>
</dbReference>
<comment type="caution">
    <text evidence="2">The sequence shown here is derived from an EMBL/GenBank/DDBJ whole genome shotgun (WGS) entry which is preliminary data.</text>
</comment>
<dbReference type="GO" id="GO:0004736">
    <property type="term" value="F:pyruvate carboxylase activity"/>
    <property type="evidence" value="ECO:0007669"/>
    <property type="project" value="TreeGrafter"/>
</dbReference>
<dbReference type="CDD" id="cd07937">
    <property type="entry name" value="DRE_TIM_PC_TC_5S"/>
    <property type="match status" value="1"/>
</dbReference>
<evidence type="ECO:0000313" key="2">
    <source>
        <dbReference type="EMBL" id="KIQ00357.1"/>
    </source>
</evidence>
<reference evidence="2 3" key="1">
    <citation type="submission" date="2014-12" db="EMBL/GenBank/DDBJ databases">
        <title>16Stimator: statistical estimation of ribosomal gene copy numbers from draft genome assemblies.</title>
        <authorList>
            <person name="Perisin M.A."/>
            <person name="Vetter M."/>
            <person name="Gilbert J.A."/>
            <person name="Bergelson J."/>
        </authorList>
    </citation>
    <scope>NUCLEOTIDE SEQUENCE [LARGE SCALE GENOMIC DNA]</scope>
    <source>
        <strain evidence="2 3">MEJ076</strain>
    </source>
</reference>
<dbReference type="InterPro" id="IPR055268">
    <property type="entry name" value="PCB-like"/>
</dbReference>
<accession>A0A0D0KLL6</accession>
<dbReference type="Pfam" id="PF02436">
    <property type="entry name" value="PYC_OADA"/>
    <property type="match status" value="1"/>
</dbReference>
<sequence>MSKVELVDTTVRDGNQSLWGATVLKTGMQAAIAPVMERVGFAAVDLTTSTHMAVAVRFQKENPWERIRVMRELMPSTKLSFLTTGMRFISWESASQELMQLAFKLLVNCGIDRFAIMDPMNDTSAMIAMAKLVGKSGIDDCNAALTYTVSPFHDDAYYGRKTSELAASGLFSRMYLKDPGGLLTPERARTLLPAIQAGKGQMPLELHSHCTIGLAPFSYLAAAEMGIDALHVAAGPAANGTSQPAAERLVANLRHMGHSVDVDDEALAQMSAYFQALADAEGLECGVPQEFDASYFKHQMPGGMLGTMKRQLSEMKRLHLLPQVLEETERVRAELGYPIMVTPFSQVVGTQAVMNVLSGKRYENVPDEVIRYVSGRFGKPGSPLDPEVEDRIKSSRRAKELEAEAQMASLPELRARFGKDLSDEEFLLRAVMPGEQVDAMIAAGPAARSYDPASNTQLELLRGLAKRKNYRQIVVETKGVRLELQGAQK</sequence>
<dbReference type="SUPFAM" id="SSF89000">
    <property type="entry name" value="post-HMGL domain-like"/>
    <property type="match status" value="1"/>
</dbReference>
<protein>
    <submittedName>
        <fullName evidence="2">Acetyl-CoA carboxylase</fullName>
    </submittedName>
</protein>
<dbReference type="SUPFAM" id="SSF51569">
    <property type="entry name" value="Aldolase"/>
    <property type="match status" value="1"/>
</dbReference>
<organism evidence="2 3">
    <name type="scientific">Agrobacterium tumefaciens</name>
    <dbReference type="NCBI Taxonomy" id="358"/>
    <lineage>
        <taxon>Bacteria</taxon>
        <taxon>Pseudomonadati</taxon>
        <taxon>Pseudomonadota</taxon>
        <taxon>Alphaproteobacteria</taxon>
        <taxon>Hyphomicrobiales</taxon>
        <taxon>Rhizobiaceae</taxon>
        <taxon>Rhizobium/Agrobacterium group</taxon>
        <taxon>Agrobacterium</taxon>
        <taxon>Agrobacterium tumefaciens complex</taxon>
    </lineage>
</organism>
<proteinExistence type="predicted"/>